<protein>
    <submittedName>
        <fullName evidence="1">Uncharacterized protein</fullName>
    </submittedName>
</protein>
<reference evidence="1" key="1">
    <citation type="submission" date="2021-01" db="EMBL/GenBank/DDBJ databases">
        <title>Whole genome shotgun sequence of Catellatospora methionotrophica NBRC 14553.</title>
        <authorList>
            <person name="Komaki H."/>
            <person name="Tamura T."/>
        </authorList>
    </citation>
    <scope>NUCLEOTIDE SEQUENCE</scope>
    <source>
        <strain evidence="1">NBRC 14553</strain>
    </source>
</reference>
<comment type="caution">
    <text evidence="1">The sequence shown here is derived from an EMBL/GenBank/DDBJ whole genome shotgun (WGS) entry which is preliminary data.</text>
</comment>
<proteinExistence type="predicted"/>
<organism evidence="1 2">
    <name type="scientific">Catellatospora methionotrophica</name>
    <dbReference type="NCBI Taxonomy" id="121620"/>
    <lineage>
        <taxon>Bacteria</taxon>
        <taxon>Bacillati</taxon>
        <taxon>Actinomycetota</taxon>
        <taxon>Actinomycetes</taxon>
        <taxon>Micromonosporales</taxon>
        <taxon>Micromonosporaceae</taxon>
        <taxon>Catellatospora</taxon>
    </lineage>
</organism>
<dbReference type="EMBL" id="BONJ01000026">
    <property type="protein sequence ID" value="GIG16131.1"/>
    <property type="molecule type" value="Genomic_DNA"/>
</dbReference>
<evidence type="ECO:0000313" key="2">
    <source>
        <dbReference type="Proteomes" id="UP000660339"/>
    </source>
</evidence>
<name>A0A8J3LJ51_9ACTN</name>
<keyword evidence="2" id="KW-1185">Reference proteome</keyword>
<gene>
    <name evidence="1" type="ORF">Cme02nite_44630</name>
</gene>
<dbReference type="Proteomes" id="UP000660339">
    <property type="component" value="Unassembled WGS sequence"/>
</dbReference>
<sequence length="65" mass="6555">MSWDAAGAAGAGRGPTVADGGHVYATFQAPSGAAVRWAGPWQGSVAAAGRMIAVSGQKVWLDRRS</sequence>
<accession>A0A8J3LJ51</accession>
<evidence type="ECO:0000313" key="1">
    <source>
        <dbReference type="EMBL" id="GIG16131.1"/>
    </source>
</evidence>
<dbReference type="AlphaFoldDB" id="A0A8J3LJ51"/>